<name>A0ABV8Q6I4_9MICO</name>
<dbReference type="Proteomes" id="UP001595900">
    <property type="component" value="Unassembled WGS sequence"/>
</dbReference>
<dbReference type="Pfam" id="PF07920">
    <property type="entry name" value="DUF1684"/>
    <property type="match status" value="1"/>
</dbReference>
<protein>
    <submittedName>
        <fullName evidence="1">DUF1684 domain-containing protein</fullName>
    </submittedName>
</protein>
<dbReference type="InterPro" id="IPR012467">
    <property type="entry name" value="DUF1684"/>
</dbReference>
<dbReference type="RefSeq" id="WP_390228715.1">
    <property type="nucleotide sequence ID" value="NZ_JBHSCN010000005.1"/>
</dbReference>
<comment type="caution">
    <text evidence="1">The sequence shown here is derived from an EMBL/GenBank/DDBJ whole genome shotgun (WGS) entry which is preliminary data.</text>
</comment>
<dbReference type="PANTHER" id="PTHR41913">
    <property type="entry name" value="DUF1684 DOMAIN-CONTAINING PROTEIN"/>
    <property type="match status" value="1"/>
</dbReference>
<reference evidence="2" key="1">
    <citation type="journal article" date="2019" name="Int. J. Syst. Evol. Microbiol.">
        <title>The Global Catalogue of Microorganisms (GCM) 10K type strain sequencing project: providing services to taxonomists for standard genome sequencing and annotation.</title>
        <authorList>
            <consortium name="The Broad Institute Genomics Platform"/>
            <consortium name="The Broad Institute Genome Sequencing Center for Infectious Disease"/>
            <person name="Wu L."/>
            <person name="Ma J."/>
        </authorList>
    </citation>
    <scope>NUCLEOTIDE SEQUENCE [LARGE SCALE GENOMIC DNA]</scope>
    <source>
        <strain evidence="2">CGMCC 1.10363</strain>
    </source>
</reference>
<organism evidence="1 2">
    <name type="scientific">Gryllotalpicola reticulitermitis</name>
    <dbReference type="NCBI Taxonomy" id="1184153"/>
    <lineage>
        <taxon>Bacteria</taxon>
        <taxon>Bacillati</taxon>
        <taxon>Actinomycetota</taxon>
        <taxon>Actinomycetes</taxon>
        <taxon>Micrococcales</taxon>
        <taxon>Microbacteriaceae</taxon>
        <taxon>Gryllotalpicola</taxon>
    </lineage>
</organism>
<gene>
    <name evidence="1" type="ORF">ACFOYW_09630</name>
</gene>
<keyword evidence="2" id="KW-1185">Reference proteome</keyword>
<evidence type="ECO:0000313" key="1">
    <source>
        <dbReference type="EMBL" id="MFC4243632.1"/>
    </source>
</evidence>
<dbReference type="EMBL" id="JBHSCN010000005">
    <property type="protein sequence ID" value="MFC4243632.1"/>
    <property type="molecule type" value="Genomic_DNA"/>
</dbReference>
<evidence type="ECO:0000313" key="2">
    <source>
        <dbReference type="Proteomes" id="UP001595900"/>
    </source>
</evidence>
<sequence length="242" mass="26149">MSLPAPASPTAVNELAEWRRSRDEALVAPQGNLALVETRWYDPDTEIPASDLTDAAGGSVTVTTLERTDLDTGLPQRGLRRWDADSPAISAFDGVAAYGYDPEWVIDGQYVPGHDDRTVSFEHLRDNGRTRELAVPGEILTTIGGTEYRLNAFDDGGVLLLVFGDPTNGAETYASGRFLFVDRSADEFGTGGAVTLDFNRAFVPPCGFSDQYNCPLPPASNRIAVPVRAGEQLPRFAAGFEH</sequence>
<proteinExistence type="predicted"/>
<accession>A0ABV8Q6I4</accession>
<dbReference type="PANTHER" id="PTHR41913:SF1">
    <property type="entry name" value="DUF1684 DOMAIN-CONTAINING PROTEIN"/>
    <property type="match status" value="1"/>
</dbReference>